<evidence type="ECO:0000313" key="3">
    <source>
        <dbReference type="Proteomes" id="UP000814207"/>
    </source>
</evidence>
<evidence type="ECO:0000256" key="1">
    <source>
        <dbReference type="SAM" id="MobiDB-lite"/>
    </source>
</evidence>
<feature type="compositionally biased region" description="Basic and acidic residues" evidence="1">
    <location>
        <begin position="42"/>
        <end position="66"/>
    </location>
</feature>
<name>A0A9Q3X3E4_PSESX</name>
<feature type="compositionally biased region" description="Polar residues" evidence="1">
    <location>
        <begin position="67"/>
        <end position="80"/>
    </location>
</feature>
<dbReference type="AlphaFoldDB" id="A0A9Q3X3E4"/>
<feature type="region of interest" description="Disordered" evidence="1">
    <location>
        <begin position="35"/>
        <end position="80"/>
    </location>
</feature>
<dbReference type="EMBL" id="WKEU01000039">
    <property type="protein sequence ID" value="MCF5063478.1"/>
    <property type="molecule type" value="Genomic_DNA"/>
</dbReference>
<organism evidence="2 3">
    <name type="scientific">Pseudomonas syringae</name>
    <dbReference type="NCBI Taxonomy" id="317"/>
    <lineage>
        <taxon>Bacteria</taxon>
        <taxon>Pseudomonadati</taxon>
        <taxon>Pseudomonadota</taxon>
        <taxon>Gammaproteobacteria</taxon>
        <taxon>Pseudomonadales</taxon>
        <taxon>Pseudomonadaceae</taxon>
        <taxon>Pseudomonas</taxon>
    </lineage>
</organism>
<gene>
    <name evidence="2" type="ORF">GIW73_11070</name>
</gene>
<proteinExistence type="predicted"/>
<protein>
    <submittedName>
        <fullName evidence="2">Uncharacterized protein</fullName>
    </submittedName>
</protein>
<reference evidence="2" key="1">
    <citation type="submission" date="2019-11" db="EMBL/GenBank/DDBJ databases">
        <title>Epiphytic Pseudomonas syringae from cherry orchards.</title>
        <authorList>
            <person name="Hulin M.T."/>
        </authorList>
    </citation>
    <scope>NUCLEOTIDE SEQUENCE</scope>
    <source>
        <strain evidence="2">PA-6-9A</strain>
    </source>
</reference>
<accession>A0A9Q3X3E4</accession>
<evidence type="ECO:0000313" key="2">
    <source>
        <dbReference type="EMBL" id="MCF5063478.1"/>
    </source>
</evidence>
<sequence>MSIGALMGGMGGMGSMVQEGMKLATEVVKLVGEMAKAQSGNKEGEKNPDKIAGDDMHNKNRMDFASHESTNTNVNINYTS</sequence>
<dbReference type="Proteomes" id="UP000814207">
    <property type="component" value="Unassembled WGS sequence"/>
</dbReference>
<comment type="caution">
    <text evidence="2">The sequence shown here is derived from an EMBL/GenBank/DDBJ whole genome shotgun (WGS) entry which is preliminary data.</text>
</comment>